<evidence type="ECO:0000313" key="1">
    <source>
        <dbReference type="EMBL" id="KAJ7753611.1"/>
    </source>
</evidence>
<dbReference type="EMBL" id="JARJLG010000070">
    <property type="protein sequence ID" value="KAJ7753611.1"/>
    <property type="molecule type" value="Genomic_DNA"/>
</dbReference>
<name>A0AAD7NBA7_9AGAR</name>
<evidence type="ECO:0000313" key="2">
    <source>
        <dbReference type="Proteomes" id="UP001215280"/>
    </source>
</evidence>
<dbReference type="AlphaFoldDB" id="A0AAD7NBA7"/>
<proteinExistence type="predicted"/>
<reference evidence="1" key="1">
    <citation type="submission" date="2023-03" db="EMBL/GenBank/DDBJ databases">
        <title>Massive genome expansion in bonnet fungi (Mycena s.s.) driven by repeated elements and novel gene families across ecological guilds.</title>
        <authorList>
            <consortium name="Lawrence Berkeley National Laboratory"/>
            <person name="Harder C.B."/>
            <person name="Miyauchi S."/>
            <person name="Viragh M."/>
            <person name="Kuo A."/>
            <person name="Thoen E."/>
            <person name="Andreopoulos B."/>
            <person name="Lu D."/>
            <person name="Skrede I."/>
            <person name="Drula E."/>
            <person name="Henrissat B."/>
            <person name="Morin E."/>
            <person name="Kohler A."/>
            <person name="Barry K."/>
            <person name="LaButti K."/>
            <person name="Morin E."/>
            <person name="Salamov A."/>
            <person name="Lipzen A."/>
            <person name="Mereny Z."/>
            <person name="Hegedus B."/>
            <person name="Baldrian P."/>
            <person name="Stursova M."/>
            <person name="Weitz H."/>
            <person name="Taylor A."/>
            <person name="Grigoriev I.V."/>
            <person name="Nagy L.G."/>
            <person name="Martin F."/>
            <person name="Kauserud H."/>
        </authorList>
    </citation>
    <scope>NUCLEOTIDE SEQUENCE</scope>
    <source>
        <strain evidence="1">CBHHK188m</strain>
    </source>
</reference>
<gene>
    <name evidence="1" type="ORF">DFH07DRAFT_774013</name>
</gene>
<dbReference type="Gene3D" id="3.50.50.60">
    <property type="entry name" value="FAD/NAD(P)-binding domain"/>
    <property type="match status" value="1"/>
</dbReference>
<dbReference type="Proteomes" id="UP001215280">
    <property type="component" value="Unassembled WGS sequence"/>
</dbReference>
<accession>A0AAD7NBA7</accession>
<dbReference type="InterPro" id="IPR036188">
    <property type="entry name" value="FAD/NAD-bd_sf"/>
</dbReference>
<keyword evidence="2" id="KW-1185">Reference proteome</keyword>
<comment type="caution">
    <text evidence="1">The sequence shown here is derived from an EMBL/GenBank/DDBJ whole genome shotgun (WGS) entry which is preliminary data.</text>
</comment>
<organism evidence="1 2">
    <name type="scientific">Mycena maculata</name>
    <dbReference type="NCBI Taxonomy" id="230809"/>
    <lineage>
        <taxon>Eukaryota</taxon>
        <taxon>Fungi</taxon>
        <taxon>Dikarya</taxon>
        <taxon>Basidiomycota</taxon>
        <taxon>Agaricomycotina</taxon>
        <taxon>Agaricomycetes</taxon>
        <taxon>Agaricomycetidae</taxon>
        <taxon>Agaricales</taxon>
        <taxon>Marasmiineae</taxon>
        <taxon>Mycenaceae</taxon>
        <taxon>Mycena</taxon>
    </lineage>
</organism>
<sequence>MRSALLGYVAVRSSTASRANRHRRQSFDGGWIIGPHPSLPASLFLTTGGFMHTYKNLPCAGKYIVDALESKLAPELREAWAWRPERIPEGFVPESLYGINDLNLPAPKRRSGERLVSI</sequence>
<protein>
    <submittedName>
        <fullName evidence="1">Uncharacterized protein</fullName>
    </submittedName>
</protein>